<dbReference type="SFLD" id="SFLDG01129">
    <property type="entry name" value="C1.5:_HAD__Beta-PGM__Phosphata"/>
    <property type="match status" value="1"/>
</dbReference>
<dbReference type="SFLD" id="SFLDS00003">
    <property type="entry name" value="Haloacid_Dehalogenase"/>
    <property type="match status" value="1"/>
</dbReference>
<keyword evidence="2" id="KW-1185">Reference proteome</keyword>
<dbReference type="PANTHER" id="PTHR43434:SF20">
    <property type="entry name" value="5'-NUCLEOTIDASE"/>
    <property type="match status" value="1"/>
</dbReference>
<dbReference type="Gene3D" id="1.10.150.240">
    <property type="entry name" value="Putative phosphatase, domain 2"/>
    <property type="match status" value="1"/>
</dbReference>
<reference evidence="1 2" key="1">
    <citation type="journal article" date="2021" name="ISME Commun">
        <title>Automated analysis of genomic sequences facilitates high-throughput and comprehensive description of bacteria.</title>
        <authorList>
            <person name="Hitch T.C.A."/>
        </authorList>
    </citation>
    <scope>NUCLEOTIDE SEQUENCE [LARGE SCALE GENOMIC DNA]</scope>
    <source>
        <strain evidence="1 2">Sanger_18</strain>
    </source>
</reference>
<dbReference type="Proteomes" id="UP001652432">
    <property type="component" value="Unassembled WGS sequence"/>
</dbReference>
<proteinExistence type="predicted"/>
<dbReference type="Gene3D" id="3.40.50.1000">
    <property type="entry name" value="HAD superfamily/HAD-like"/>
    <property type="match status" value="1"/>
</dbReference>
<dbReference type="InterPro" id="IPR041492">
    <property type="entry name" value="HAD_2"/>
</dbReference>
<dbReference type="SUPFAM" id="SSF56784">
    <property type="entry name" value="HAD-like"/>
    <property type="match status" value="1"/>
</dbReference>
<dbReference type="InterPro" id="IPR036412">
    <property type="entry name" value="HAD-like_sf"/>
</dbReference>
<accession>A0ABT2T487</accession>
<dbReference type="PANTHER" id="PTHR43434">
    <property type="entry name" value="PHOSPHOGLYCOLATE PHOSPHATASE"/>
    <property type="match status" value="1"/>
</dbReference>
<dbReference type="RefSeq" id="WP_262575138.1">
    <property type="nucleotide sequence ID" value="NZ_JAOQKJ010000008.1"/>
</dbReference>
<dbReference type="InterPro" id="IPR023198">
    <property type="entry name" value="PGP-like_dom2"/>
</dbReference>
<evidence type="ECO:0000313" key="1">
    <source>
        <dbReference type="EMBL" id="MCU6745027.1"/>
    </source>
</evidence>
<dbReference type="EMBL" id="JAOQKJ010000008">
    <property type="protein sequence ID" value="MCU6745027.1"/>
    <property type="molecule type" value="Genomic_DNA"/>
</dbReference>
<organism evidence="1 2">
    <name type="scientific">Suilimivivens aceti</name>
    <dbReference type="NCBI Taxonomy" id="2981774"/>
    <lineage>
        <taxon>Bacteria</taxon>
        <taxon>Bacillati</taxon>
        <taxon>Bacillota</taxon>
        <taxon>Clostridia</taxon>
        <taxon>Lachnospirales</taxon>
        <taxon>Lachnospiraceae</taxon>
        <taxon>Suilimivivens</taxon>
    </lineage>
</organism>
<dbReference type="InterPro" id="IPR050155">
    <property type="entry name" value="HAD-like_hydrolase_sf"/>
</dbReference>
<gene>
    <name evidence="1" type="ORF">OCV77_11055</name>
</gene>
<name>A0ABT2T487_9FIRM</name>
<dbReference type="InterPro" id="IPR023214">
    <property type="entry name" value="HAD_sf"/>
</dbReference>
<comment type="caution">
    <text evidence="1">The sequence shown here is derived from an EMBL/GenBank/DDBJ whole genome shotgun (WGS) entry which is preliminary data.</text>
</comment>
<dbReference type="Pfam" id="PF13419">
    <property type="entry name" value="HAD_2"/>
    <property type="match status" value="1"/>
</dbReference>
<sequence>MYQYCLFDLDGTLTDSREGITKCVQYALAKCGIEEPDLKKLECFIGPPLHTSFQKYYGMDRDMAKRAVEFYRERFRPIGIFENQVYEGVPEMLQALSESGCHLAVASSKPEIFVKKVLDHFDIEKYFSVVVGSGLDGSREKKEEVVEEALRQLGILELSEEERRESCAMIGDREFDIQGARAWKLTGVGVHYGFAAEGELEAEGADAIAGTVEELKEILLTGQVKG</sequence>
<protein>
    <submittedName>
        <fullName evidence="1">HAD hydrolase-like protein</fullName>
    </submittedName>
</protein>
<evidence type="ECO:0000313" key="2">
    <source>
        <dbReference type="Proteomes" id="UP001652432"/>
    </source>
</evidence>
<dbReference type="SFLD" id="SFLDG01135">
    <property type="entry name" value="C1.5.6:_HAD__Beta-PGM__Phospha"/>
    <property type="match status" value="1"/>
</dbReference>